<keyword evidence="2" id="KW-1185">Reference proteome</keyword>
<name>R0MMN2_NOSB1</name>
<organism evidence="1 2">
    <name type="scientific">Nosema bombycis (strain CQ1 / CVCC 102059)</name>
    <name type="common">Microsporidian parasite</name>
    <name type="synonym">Pebrine of silkworm</name>
    <dbReference type="NCBI Taxonomy" id="578461"/>
    <lineage>
        <taxon>Eukaryota</taxon>
        <taxon>Fungi</taxon>
        <taxon>Fungi incertae sedis</taxon>
        <taxon>Microsporidia</taxon>
        <taxon>Nosematidae</taxon>
        <taxon>Nosema</taxon>
    </lineage>
</organism>
<dbReference type="Proteomes" id="UP000016927">
    <property type="component" value="Unassembled WGS sequence"/>
</dbReference>
<sequence length="156" mass="18582">MEEVLFYLDTTRPVFTKSDVIYKILKNYLINSNKKEMTIDVLGTFYGTFNKYKVSTELLPILCTSLANENLQYKTFPLIDMILKDLKDHKEQIISREWSFEAFKDFFSRKGKDVKNNKRSYKEIQNKQEVQNNKETHINSKITNTPGYYFFSRETN</sequence>
<evidence type="ECO:0000313" key="1">
    <source>
        <dbReference type="EMBL" id="EOB14128.1"/>
    </source>
</evidence>
<proteinExistence type="predicted"/>
<accession>R0MMN2</accession>
<dbReference type="AlphaFoldDB" id="R0MMN2"/>
<gene>
    <name evidence="1" type="ORF">NBO_37g0003</name>
</gene>
<dbReference type="VEuPathDB" id="MicrosporidiaDB:NBO_37g0003"/>
<evidence type="ECO:0000313" key="2">
    <source>
        <dbReference type="Proteomes" id="UP000016927"/>
    </source>
</evidence>
<reference evidence="1 2" key="1">
    <citation type="journal article" date="2013" name="BMC Genomics">
        <title>Comparative genomics of parasitic silkworm microsporidia reveal an association between genome expansion and host adaptation.</title>
        <authorList>
            <person name="Pan G."/>
            <person name="Xu J."/>
            <person name="Li T."/>
            <person name="Xia Q."/>
            <person name="Liu S.L."/>
            <person name="Zhang G."/>
            <person name="Li S."/>
            <person name="Li C."/>
            <person name="Liu H."/>
            <person name="Yang L."/>
            <person name="Liu T."/>
            <person name="Zhang X."/>
            <person name="Wu Z."/>
            <person name="Fan W."/>
            <person name="Dang X."/>
            <person name="Xiang H."/>
            <person name="Tao M."/>
            <person name="Li Y."/>
            <person name="Hu J."/>
            <person name="Li Z."/>
            <person name="Lin L."/>
            <person name="Luo J."/>
            <person name="Geng L."/>
            <person name="Wang L."/>
            <person name="Long M."/>
            <person name="Wan Y."/>
            <person name="He N."/>
            <person name="Zhang Z."/>
            <person name="Lu C."/>
            <person name="Keeling P.J."/>
            <person name="Wang J."/>
            <person name="Xiang Z."/>
            <person name="Zhou Z."/>
        </authorList>
    </citation>
    <scope>NUCLEOTIDE SEQUENCE [LARGE SCALE GENOMIC DNA]</scope>
    <source>
        <strain evidence="2">CQ1 / CVCC 102059</strain>
    </source>
</reference>
<dbReference type="HOGENOM" id="CLU_1687153_0_0_1"/>
<dbReference type="OrthoDB" id="447103at2759"/>
<dbReference type="STRING" id="578461.R0MMN2"/>
<protein>
    <submittedName>
        <fullName evidence="1">Uncharacterized protein</fullName>
    </submittedName>
</protein>
<dbReference type="EMBL" id="KB908945">
    <property type="protein sequence ID" value="EOB14128.1"/>
    <property type="molecule type" value="Genomic_DNA"/>
</dbReference>